<comment type="caution">
    <text evidence="2">The sequence shown here is derived from an EMBL/GenBank/DDBJ whole genome shotgun (WGS) entry which is preliminary data.</text>
</comment>
<evidence type="ECO:0000313" key="2">
    <source>
        <dbReference type="EMBL" id="GJN65506.1"/>
    </source>
</evidence>
<evidence type="ECO:0008006" key="4">
    <source>
        <dbReference type="Google" id="ProtNLM"/>
    </source>
</evidence>
<accession>A0AA37MYT8</accession>
<protein>
    <recommendedName>
        <fullName evidence="4">DUF3829 domain-containing protein</fullName>
    </recommendedName>
</protein>
<dbReference type="EMBL" id="BQKV01000098">
    <property type="protein sequence ID" value="GJN65506.1"/>
    <property type="molecule type" value="Genomic_DNA"/>
</dbReference>
<feature type="chain" id="PRO_5041235837" description="DUF3829 domain-containing protein" evidence="1">
    <location>
        <begin position="27"/>
        <end position="352"/>
    </location>
</feature>
<evidence type="ECO:0000313" key="3">
    <source>
        <dbReference type="Proteomes" id="UP001055185"/>
    </source>
</evidence>
<dbReference type="InterPro" id="IPR024291">
    <property type="entry name" value="DUF3829"/>
</dbReference>
<organism evidence="2 3">
    <name type="scientific">Faecalibacterium gallinarum</name>
    <dbReference type="NCBI Taxonomy" id="2903556"/>
    <lineage>
        <taxon>Bacteria</taxon>
        <taxon>Bacillati</taxon>
        <taxon>Bacillota</taxon>
        <taxon>Clostridia</taxon>
        <taxon>Eubacteriales</taxon>
        <taxon>Oscillospiraceae</taxon>
        <taxon>Faecalibacterium</taxon>
    </lineage>
</organism>
<reference evidence="2" key="1">
    <citation type="journal article" date="2022" name="Int. J. Syst. Evol. Microbiol.">
        <title>Genome-based, phenotypic and chemotaxonomic classification of Faecalibacterium strains: proposal of three novel species Faecalibacterium duncaniae sp. nov., Faecalibacterium hattorii sp. nov. and Faecalibacterium gallinarum sp. nov. .</title>
        <authorList>
            <person name="Sakamoto M."/>
            <person name="Sakurai N."/>
            <person name="Tanno H."/>
            <person name="Iino T."/>
            <person name="Ohkuma M."/>
            <person name="Endo A."/>
        </authorList>
    </citation>
    <scope>NUCLEOTIDE SEQUENCE</scope>
    <source>
        <strain evidence="2">JCM 17207</strain>
    </source>
</reference>
<dbReference type="Proteomes" id="UP001055185">
    <property type="component" value="Unassembled WGS sequence"/>
</dbReference>
<evidence type="ECO:0000256" key="1">
    <source>
        <dbReference type="SAM" id="SignalP"/>
    </source>
</evidence>
<gene>
    <name evidence="2" type="ORF">JCM17207_21310</name>
</gene>
<dbReference type="Pfam" id="PF12889">
    <property type="entry name" value="DUF3829"/>
    <property type="match status" value="1"/>
</dbReference>
<keyword evidence="3" id="KW-1185">Reference proteome</keyword>
<dbReference type="AlphaFoldDB" id="A0AA37MYT8"/>
<feature type="signal peptide" evidence="1">
    <location>
        <begin position="1"/>
        <end position="26"/>
    </location>
</feature>
<sequence length="352" mass="39346">MKVKKSPRWKAAALAVVLCLSLLVTAGCSGGTDAKSTAADSTAAESTPASSAASTPEAAAQTVDYTKYNSYIDLVSDIYDTEDLLYVYFAVVANQPEFALNEGMDYSMLEDTFAYLSLSTTSMSDAVYYMDSEPAYPEADALLAKLEEPYKNLVDALNELSDYMSFVQYQDDNMAQAPQIHEQIYSAVAEYDLYVWDFIEQINILDESTEQDELNRLKEEGHNIAYYSRMIANTSLEIQDEIWSQLELAETLPVLDMTNLNTLYTQYKENYEALVAAMDDPEQREKVSSWADDAGFAEITLPRYQNAISDVDSWLTKLMEDAANQADYTNSFNGFSNAVSDFIDEYNNTIVG</sequence>
<dbReference type="RefSeq" id="WP_238317722.1">
    <property type="nucleotide sequence ID" value="NZ_BQKV01000098.1"/>
</dbReference>
<proteinExistence type="predicted"/>
<keyword evidence="1" id="KW-0732">Signal</keyword>
<dbReference type="PROSITE" id="PS51257">
    <property type="entry name" value="PROKAR_LIPOPROTEIN"/>
    <property type="match status" value="1"/>
</dbReference>
<name>A0AA37MYT8_9FIRM</name>